<gene>
    <name evidence="1" type="ORF">H9704_10500</name>
</gene>
<accession>A0A9D2SIL8</accession>
<evidence type="ECO:0000313" key="1">
    <source>
        <dbReference type="EMBL" id="HJC06564.1"/>
    </source>
</evidence>
<dbReference type="Proteomes" id="UP000823910">
    <property type="component" value="Unassembled WGS sequence"/>
</dbReference>
<dbReference type="AlphaFoldDB" id="A0A9D2SIL8"/>
<name>A0A9D2SIL8_9FIRM</name>
<dbReference type="InterPro" id="IPR025233">
    <property type="entry name" value="DUF4176"/>
</dbReference>
<reference evidence="1" key="1">
    <citation type="journal article" date="2021" name="PeerJ">
        <title>Extensive microbial diversity within the chicken gut microbiome revealed by metagenomics and culture.</title>
        <authorList>
            <person name="Gilroy R."/>
            <person name="Ravi A."/>
            <person name="Getino M."/>
            <person name="Pursley I."/>
            <person name="Horton D.L."/>
            <person name="Alikhan N.F."/>
            <person name="Baker D."/>
            <person name="Gharbi K."/>
            <person name="Hall N."/>
            <person name="Watson M."/>
            <person name="Adriaenssens E.M."/>
            <person name="Foster-Nyarko E."/>
            <person name="Jarju S."/>
            <person name="Secka A."/>
            <person name="Antonio M."/>
            <person name="Oren A."/>
            <person name="Chaudhuri R.R."/>
            <person name="La Ragione R."/>
            <person name="Hildebrand F."/>
            <person name="Pallen M.J."/>
        </authorList>
    </citation>
    <scope>NUCLEOTIDE SEQUENCE</scope>
    <source>
        <strain evidence="1">CHK180-15479</strain>
    </source>
</reference>
<comment type="caution">
    <text evidence="1">The sequence shown here is derived from an EMBL/GenBank/DDBJ whole genome shotgun (WGS) entry which is preliminary data.</text>
</comment>
<dbReference type="Pfam" id="PF13780">
    <property type="entry name" value="DUF4176"/>
    <property type="match status" value="1"/>
</dbReference>
<proteinExistence type="predicted"/>
<protein>
    <submittedName>
        <fullName evidence="1">DUF4176 domain-containing protein</fullName>
    </submittedName>
</protein>
<reference evidence="1" key="2">
    <citation type="submission" date="2021-04" db="EMBL/GenBank/DDBJ databases">
        <authorList>
            <person name="Gilroy R."/>
        </authorList>
    </citation>
    <scope>NUCLEOTIDE SEQUENCE</scope>
    <source>
        <strain evidence="1">CHK180-15479</strain>
    </source>
</reference>
<sequence>MEEKNRPLPIGSVVILKGANTKMMILGYLKYGPENRTDIFDYAGCLYPQGYHSPEKTYVFNHDGIERVYSLGYQDERQIEFSEALMEQFRISKGSVSFD</sequence>
<organism evidence="1 2">
    <name type="scientific">Candidatus Enterocloster excrementipullorum</name>
    <dbReference type="NCBI Taxonomy" id="2838559"/>
    <lineage>
        <taxon>Bacteria</taxon>
        <taxon>Bacillati</taxon>
        <taxon>Bacillota</taxon>
        <taxon>Clostridia</taxon>
        <taxon>Lachnospirales</taxon>
        <taxon>Lachnospiraceae</taxon>
        <taxon>Enterocloster</taxon>
    </lineage>
</organism>
<dbReference type="EMBL" id="DWWT01000054">
    <property type="protein sequence ID" value="HJC06564.1"/>
    <property type="molecule type" value="Genomic_DNA"/>
</dbReference>
<evidence type="ECO:0000313" key="2">
    <source>
        <dbReference type="Proteomes" id="UP000823910"/>
    </source>
</evidence>